<sequence length="107" mass="12690">MTALTCRYAVGRWESLWASEPYLSHRIVIDLPARKVVAGEHRFRKAWHYMSMSDLECMQQELDETYNDIFDDPHEYNFQVMDEPPGWALQAWPWPRVAALTDDENDQ</sequence>
<reference evidence="1 2" key="1">
    <citation type="submission" date="2020-04" db="EMBL/GenBank/DDBJ databases">
        <authorList>
            <person name="De Canck E."/>
        </authorList>
    </citation>
    <scope>NUCLEOTIDE SEQUENCE [LARGE SCALE GENOMIC DNA]</scope>
    <source>
        <strain evidence="1 2">LMG 27174</strain>
    </source>
</reference>
<dbReference type="Proteomes" id="UP000494205">
    <property type="component" value="Unassembled WGS sequence"/>
</dbReference>
<name>A0A6J5CP51_9BURK</name>
<dbReference type="EMBL" id="CADIJZ010000043">
    <property type="protein sequence ID" value="CAB3740298.1"/>
    <property type="molecule type" value="Genomic_DNA"/>
</dbReference>
<accession>A0A6J5CP51</accession>
<proteinExistence type="predicted"/>
<protein>
    <submittedName>
        <fullName evidence="1">Uncharacterized protein</fullName>
    </submittedName>
</protein>
<evidence type="ECO:0000313" key="1">
    <source>
        <dbReference type="EMBL" id="CAB3740298.1"/>
    </source>
</evidence>
<gene>
    <name evidence="1" type="ORF">LMG27174_06633</name>
</gene>
<evidence type="ECO:0000313" key="2">
    <source>
        <dbReference type="Proteomes" id="UP000494205"/>
    </source>
</evidence>
<organism evidence="1 2">
    <name type="scientific">Paraburkholderia rhynchosiae</name>
    <dbReference type="NCBI Taxonomy" id="487049"/>
    <lineage>
        <taxon>Bacteria</taxon>
        <taxon>Pseudomonadati</taxon>
        <taxon>Pseudomonadota</taxon>
        <taxon>Betaproteobacteria</taxon>
        <taxon>Burkholderiales</taxon>
        <taxon>Burkholderiaceae</taxon>
        <taxon>Paraburkholderia</taxon>
    </lineage>
</organism>
<dbReference type="AlphaFoldDB" id="A0A6J5CP51"/>